<name>A0A9W7E2V6_9STRA</name>
<keyword evidence="1" id="KW-0812">Transmembrane</keyword>
<feature type="transmembrane region" description="Helical" evidence="1">
    <location>
        <begin position="195"/>
        <end position="213"/>
    </location>
</feature>
<organism evidence="2 3">
    <name type="scientific">Triparma retinervis</name>
    <dbReference type="NCBI Taxonomy" id="2557542"/>
    <lineage>
        <taxon>Eukaryota</taxon>
        <taxon>Sar</taxon>
        <taxon>Stramenopiles</taxon>
        <taxon>Ochrophyta</taxon>
        <taxon>Bolidophyceae</taxon>
        <taxon>Parmales</taxon>
        <taxon>Triparmaceae</taxon>
        <taxon>Triparma</taxon>
    </lineage>
</organism>
<protein>
    <submittedName>
        <fullName evidence="2">Uncharacterized protein</fullName>
    </submittedName>
</protein>
<gene>
    <name evidence="2" type="ORF">TrRE_jg3402</name>
</gene>
<sequence length="366" mass="40377">MGDDIFENGDSSIYGPGKNHNITVAPLEYGAFKSYFVSSEHNEVTSSQILFFAFVNVLNFTIGCRTLFVFRPSKASSCMIIVVLLAFYTSYFVITLPLFQQAPATFTFAAHVSSKPKSNLCSTFCVFFTFNFFEMFLAIIYFRSILPTFYKAETTLLMRFVLRSVLHSCFVLVGIEVSWRLSWYLQSKFSVSPNDTLLMVVPIIAAVSIYGRLMQGSARSMGESVMYEVLGTFSELVICDTLLRGRTPIEDNIQIVRSASRSLRNSFTTGTATGAKVKPAEPAPRPVEMKSRDCARARFCVCVTLVISISECSSMFASAAYWGLIRASPGMPGSGPIPGGVPPQTCPQVIWVLASRSFSASSRKSC</sequence>
<evidence type="ECO:0000256" key="1">
    <source>
        <dbReference type="SAM" id="Phobius"/>
    </source>
</evidence>
<feature type="transmembrane region" description="Helical" evidence="1">
    <location>
        <begin position="156"/>
        <end position="175"/>
    </location>
</feature>
<keyword evidence="3" id="KW-1185">Reference proteome</keyword>
<evidence type="ECO:0000313" key="3">
    <source>
        <dbReference type="Proteomes" id="UP001165082"/>
    </source>
</evidence>
<feature type="transmembrane region" description="Helical" evidence="1">
    <location>
        <begin position="49"/>
        <end position="68"/>
    </location>
</feature>
<reference evidence="2" key="1">
    <citation type="submission" date="2022-07" db="EMBL/GenBank/DDBJ databases">
        <title>Genome analysis of Parmales, a sister group of diatoms, reveals the evolutionary specialization of diatoms from phago-mixotrophs to photoautotrophs.</title>
        <authorList>
            <person name="Ban H."/>
            <person name="Sato S."/>
            <person name="Yoshikawa S."/>
            <person name="Kazumasa Y."/>
            <person name="Nakamura Y."/>
            <person name="Ichinomiya M."/>
            <person name="Saitoh K."/>
            <person name="Sato N."/>
            <person name="Blanc-Mathieu R."/>
            <person name="Endo H."/>
            <person name="Kuwata A."/>
            <person name="Ogata H."/>
        </authorList>
    </citation>
    <scope>NUCLEOTIDE SEQUENCE</scope>
</reference>
<evidence type="ECO:0000313" key="2">
    <source>
        <dbReference type="EMBL" id="GMH63260.1"/>
    </source>
</evidence>
<dbReference type="EMBL" id="BRXZ01005282">
    <property type="protein sequence ID" value="GMH63260.1"/>
    <property type="molecule type" value="Genomic_DNA"/>
</dbReference>
<dbReference type="Proteomes" id="UP001165082">
    <property type="component" value="Unassembled WGS sequence"/>
</dbReference>
<dbReference type="AlphaFoldDB" id="A0A9W7E2V6"/>
<proteinExistence type="predicted"/>
<keyword evidence="1" id="KW-1133">Transmembrane helix</keyword>
<comment type="caution">
    <text evidence="2">The sequence shown here is derived from an EMBL/GenBank/DDBJ whole genome shotgun (WGS) entry which is preliminary data.</text>
</comment>
<keyword evidence="1" id="KW-0472">Membrane</keyword>
<accession>A0A9W7E2V6</accession>
<feature type="transmembrane region" description="Helical" evidence="1">
    <location>
        <begin position="120"/>
        <end position="144"/>
    </location>
</feature>
<feature type="transmembrane region" description="Helical" evidence="1">
    <location>
        <begin position="299"/>
        <end position="324"/>
    </location>
</feature>
<feature type="transmembrane region" description="Helical" evidence="1">
    <location>
        <begin position="80"/>
        <end position="100"/>
    </location>
</feature>